<evidence type="ECO:0000313" key="3">
    <source>
        <dbReference type="Proteomes" id="UP001501588"/>
    </source>
</evidence>
<keyword evidence="3" id="KW-1185">Reference proteome</keyword>
<comment type="caution">
    <text evidence="2">The sequence shown here is derived from an EMBL/GenBank/DDBJ whole genome shotgun (WGS) entry which is preliminary data.</text>
</comment>
<dbReference type="Pfam" id="PF01909">
    <property type="entry name" value="NTP_transf_2"/>
    <property type="match status" value="1"/>
</dbReference>
<protein>
    <recommendedName>
        <fullName evidence="1">Polymerase nucleotidyl transferase domain-containing protein</fullName>
    </recommendedName>
</protein>
<dbReference type="SUPFAM" id="SSF81301">
    <property type="entry name" value="Nucleotidyltransferase"/>
    <property type="match status" value="1"/>
</dbReference>
<evidence type="ECO:0000313" key="2">
    <source>
        <dbReference type="EMBL" id="GAA0599437.1"/>
    </source>
</evidence>
<dbReference type="RefSeq" id="WP_343897365.1">
    <property type="nucleotide sequence ID" value="NZ_BAAAFZ010000070.1"/>
</dbReference>
<name>A0ABN1FWP3_9PROT</name>
<dbReference type="Proteomes" id="UP001501588">
    <property type="component" value="Unassembled WGS sequence"/>
</dbReference>
<dbReference type="Gene3D" id="3.30.460.10">
    <property type="entry name" value="Beta Polymerase, domain 2"/>
    <property type="match status" value="1"/>
</dbReference>
<accession>A0ABN1FWP3</accession>
<dbReference type="InterPro" id="IPR002934">
    <property type="entry name" value="Polymerase_NTP_transf_dom"/>
</dbReference>
<dbReference type="InterPro" id="IPR043519">
    <property type="entry name" value="NT_sf"/>
</dbReference>
<evidence type="ECO:0000259" key="1">
    <source>
        <dbReference type="Pfam" id="PF01909"/>
    </source>
</evidence>
<organism evidence="2 3">
    <name type="scientific">Craurococcus roseus</name>
    <dbReference type="NCBI Taxonomy" id="77585"/>
    <lineage>
        <taxon>Bacteria</taxon>
        <taxon>Pseudomonadati</taxon>
        <taxon>Pseudomonadota</taxon>
        <taxon>Alphaproteobacteria</taxon>
        <taxon>Acetobacterales</taxon>
        <taxon>Acetobacteraceae</taxon>
        <taxon>Craurococcus</taxon>
    </lineage>
</organism>
<sequence>MAAALPPVRLRPEEIAAVKRIVAEHFGPEAEVRVFGSRARLDRRGGDLDLHVRVPGEKPGWQVESRAVAAIERALDDRHTDLLVLAAGDTPQRIDEVALATGVLL</sequence>
<proteinExistence type="predicted"/>
<dbReference type="EMBL" id="BAAAFZ010000070">
    <property type="protein sequence ID" value="GAA0599437.1"/>
    <property type="molecule type" value="Genomic_DNA"/>
</dbReference>
<feature type="domain" description="Polymerase nucleotidyl transferase" evidence="1">
    <location>
        <begin position="17"/>
        <end position="83"/>
    </location>
</feature>
<dbReference type="CDD" id="cd05403">
    <property type="entry name" value="NT_KNTase_like"/>
    <property type="match status" value="1"/>
</dbReference>
<reference evidence="2 3" key="1">
    <citation type="journal article" date="2019" name="Int. J. Syst. Evol. Microbiol.">
        <title>The Global Catalogue of Microorganisms (GCM) 10K type strain sequencing project: providing services to taxonomists for standard genome sequencing and annotation.</title>
        <authorList>
            <consortium name="The Broad Institute Genomics Platform"/>
            <consortium name="The Broad Institute Genome Sequencing Center for Infectious Disease"/>
            <person name="Wu L."/>
            <person name="Ma J."/>
        </authorList>
    </citation>
    <scope>NUCLEOTIDE SEQUENCE [LARGE SCALE GENOMIC DNA]</scope>
    <source>
        <strain evidence="2 3">JCM 9933</strain>
    </source>
</reference>
<gene>
    <name evidence="2" type="ORF">GCM10009416_41920</name>
</gene>